<accession>A0A0A8X3R7</accession>
<dbReference type="Pfam" id="PF14165">
    <property type="entry name" value="YtzH"/>
    <property type="match status" value="1"/>
</dbReference>
<reference evidence="1 2" key="1">
    <citation type="submission" date="2013-06" db="EMBL/GenBank/DDBJ databases">
        <title>Whole genome shotgun sequence of Bacillus selenatarsenatis SF-1.</title>
        <authorList>
            <person name="Kuroda M."/>
            <person name="Sei K."/>
            <person name="Yamashita M."/>
            <person name="Ike M."/>
        </authorList>
    </citation>
    <scope>NUCLEOTIDE SEQUENCE [LARGE SCALE GENOMIC DNA]</scope>
    <source>
        <strain evidence="1 2">SF-1</strain>
    </source>
</reference>
<evidence type="ECO:0000313" key="2">
    <source>
        <dbReference type="Proteomes" id="UP000031014"/>
    </source>
</evidence>
<organism evidence="1 2">
    <name type="scientific">Mesobacillus selenatarsenatis (strain DSM 18680 / JCM 14380 / FERM P-15431 / SF-1)</name>
    <dbReference type="NCBI Taxonomy" id="1321606"/>
    <lineage>
        <taxon>Bacteria</taxon>
        <taxon>Bacillati</taxon>
        <taxon>Bacillota</taxon>
        <taxon>Bacilli</taxon>
        <taxon>Bacillales</taxon>
        <taxon>Bacillaceae</taxon>
        <taxon>Mesobacillus</taxon>
    </lineage>
</organism>
<evidence type="ECO:0000313" key="1">
    <source>
        <dbReference type="EMBL" id="GAM12776.1"/>
    </source>
</evidence>
<dbReference type="OrthoDB" id="2968867at2"/>
<proteinExistence type="predicted"/>
<protein>
    <recommendedName>
        <fullName evidence="3">YtzH-like protein</fullName>
    </recommendedName>
</protein>
<name>A0A0A8X3R7_MESS1</name>
<dbReference type="AlphaFoldDB" id="A0A0A8X3R7"/>
<dbReference type="InterPro" id="IPR025547">
    <property type="entry name" value="YtzH"/>
</dbReference>
<dbReference type="EMBL" id="BASE01000018">
    <property type="protein sequence ID" value="GAM12776.1"/>
    <property type="molecule type" value="Genomic_DNA"/>
</dbReference>
<gene>
    <name evidence="1" type="ORF">SAMD00020551_0911</name>
</gene>
<comment type="caution">
    <text evidence="1">The sequence shown here is derived from an EMBL/GenBank/DDBJ whole genome shotgun (WGS) entry which is preliminary data.</text>
</comment>
<dbReference type="Proteomes" id="UP000031014">
    <property type="component" value="Unassembled WGS sequence"/>
</dbReference>
<keyword evidence="2" id="KW-1185">Reference proteome</keyword>
<evidence type="ECO:0008006" key="3">
    <source>
        <dbReference type="Google" id="ProtNLM"/>
    </source>
</evidence>
<sequence length="92" mass="10391">MPLSHHDQVNLLKDILSNQQTDCCGSVAEYQQLERLIKSLMVNTNVDGNIKSILQDVYQYSQNGVNASDLEQHIQTNQGQLSQWVNDIGQFS</sequence>
<dbReference type="STRING" id="1321606.SAMD00020551_0911"/>
<dbReference type="RefSeq" id="WP_041964692.1">
    <property type="nucleotide sequence ID" value="NZ_BASE01000018.1"/>
</dbReference>